<accession>A0ABY7VWB3</accession>
<comment type="subunit">
    <text evidence="2">Homodimer.</text>
</comment>
<dbReference type="PANTHER" id="PTHR42930:SF3">
    <property type="entry name" value="PHOSPHATE-SPECIFIC TRANSPORT SYSTEM ACCESSORY PROTEIN PHOU"/>
    <property type="match status" value="1"/>
</dbReference>
<organism evidence="4 5">
    <name type="scientific">Lentisphaera profundi</name>
    <dbReference type="NCBI Taxonomy" id="1658616"/>
    <lineage>
        <taxon>Bacteria</taxon>
        <taxon>Pseudomonadati</taxon>
        <taxon>Lentisphaerota</taxon>
        <taxon>Lentisphaeria</taxon>
        <taxon>Lentisphaerales</taxon>
        <taxon>Lentisphaeraceae</taxon>
        <taxon>Lentisphaera</taxon>
    </lineage>
</organism>
<dbReference type="EMBL" id="CP117811">
    <property type="protein sequence ID" value="WDE97121.1"/>
    <property type="molecule type" value="Genomic_DNA"/>
</dbReference>
<dbReference type="InterPro" id="IPR038078">
    <property type="entry name" value="PhoU-like_sf"/>
</dbReference>
<dbReference type="InterPro" id="IPR026022">
    <property type="entry name" value="PhoU_dom"/>
</dbReference>
<feature type="domain" description="PhoU" evidence="3">
    <location>
        <begin position="17"/>
        <end position="103"/>
    </location>
</feature>
<dbReference type="NCBIfam" id="TIGR02135">
    <property type="entry name" value="phoU_full"/>
    <property type="match status" value="1"/>
</dbReference>
<keyword evidence="2" id="KW-0813">Transport</keyword>
<keyword evidence="2" id="KW-0963">Cytoplasm</keyword>
<comment type="similarity">
    <text evidence="1 2">Belongs to the PhoU family.</text>
</comment>
<dbReference type="Gene3D" id="1.20.58.220">
    <property type="entry name" value="Phosphate transport system protein phou homolog 2, domain 2"/>
    <property type="match status" value="1"/>
</dbReference>
<name>A0ABY7VWB3_9BACT</name>
<proteinExistence type="inferred from homology"/>
<comment type="subcellular location">
    <subcellularLocation>
        <location evidence="2">Cytoplasm</location>
    </subcellularLocation>
</comment>
<dbReference type="PIRSF" id="PIRSF003107">
    <property type="entry name" value="PhoU"/>
    <property type="match status" value="1"/>
</dbReference>
<dbReference type="RefSeq" id="WP_274151315.1">
    <property type="nucleotide sequence ID" value="NZ_CP117811.1"/>
</dbReference>
<evidence type="ECO:0000313" key="4">
    <source>
        <dbReference type="EMBL" id="WDE97121.1"/>
    </source>
</evidence>
<feature type="domain" description="PhoU" evidence="3">
    <location>
        <begin position="120"/>
        <end position="204"/>
    </location>
</feature>
<comment type="function">
    <text evidence="2">Plays a role in the regulation of phosphate uptake.</text>
</comment>
<evidence type="ECO:0000313" key="5">
    <source>
        <dbReference type="Proteomes" id="UP001214250"/>
    </source>
</evidence>
<reference evidence="4 5" key="1">
    <citation type="submission" date="2023-02" db="EMBL/GenBank/DDBJ databases">
        <title>Genome sequence of Lentisphaera profundi SAORIC-696.</title>
        <authorList>
            <person name="Kim e."/>
            <person name="Cho J.-C."/>
            <person name="Choi A."/>
            <person name="Kang I."/>
        </authorList>
    </citation>
    <scope>NUCLEOTIDE SEQUENCE [LARGE SCALE GENOMIC DNA]</scope>
    <source>
        <strain evidence="4 5">SAORIC-696</strain>
    </source>
</reference>
<evidence type="ECO:0000256" key="1">
    <source>
        <dbReference type="ARBA" id="ARBA00008107"/>
    </source>
</evidence>
<sequence>MKTHMDRELTILKNRLLELAGDVNSSLNMSYKALIDVDKELANQVIKHDEAIDEEEINIEEDSLKILALYQPVASDLREVISILKINNDLERIGDLSVNICRYLKKIIKAGPVEVPELFHEMFPKVLHMMNLTIDCCYNDKLATVIEVCNLDLEVDKLNKELIMHITDRISKNDGNLTQLMFFFSMTRTLERTADYFTNICEDIYYKVSGSIVRHHAELMTAEEEEDD</sequence>
<protein>
    <recommendedName>
        <fullName evidence="2">Phosphate-specific transport system accessory protein PhoU</fullName>
    </recommendedName>
</protein>
<keyword evidence="5" id="KW-1185">Reference proteome</keyword>
<dbReference type="SUPFAM" id="SSF109755">
    <property type="entry name" value="PhoU-like"/>
    <property type="match status" value="1"/>
</dbReference>
<evidence type="ECO:0000256" key="2">
    <source>
        <dbReference type="PIRNR" id="PIRNR003107"/>
    </source>
</evidence>
<dbReference type="Pfam" id="PF01895">
    <property type="entry name" value="PhoU"/>
    <property type="match status" value="2"/>
</dbReference>
<dbReference type="InterPro" id="IPR028366">
    <property type="entry name" value="PhoU"/>
</dbReference>
<gene>
    <name evidence="4" type="primary">phoU</name>
    <name evidence="4" type="ORF">PQO03_04015</name>
</gene>
<evidence type="ECO:0000259" key="3">
    <source>
        <dbReference type="Pfam" id="PF01895"/>
    </source>
</evidence>
<keyword evidence="2" id="KW-0592">Phosphate transport</keyword>
<dbReference type="PANTHER" id="PTHR42930">
    <property type="entry name" value="PHOSPHATE-SPECIFIC TRANSPORT SYSTEM ACCESSORY PROTEIN PHOU"/>
    <property type="match status" value="1"/>
</dbReference>
<dbReference type="Proteomes" id="UP001214250">
    <property type="component" value="Chromosome 1"/>
</dbReference>